<dbReference type="InterPro" id="IPR051454">
    <property type="entry name" value="RNA/ubiquinone_mod_enzymes"/>
</dbReference>
<name>W7XYG8_9BACT</name>
<dbReference type="Proteomes" id="UP000019402">
    <property type="component" value="Unassembled WGS sequence"/>
</dbReference>
<dbReference type="GO" id="GO:0006508">
    <property type="term" value="P:proteolysis"/>
    <property type="evidence" value="ECO:0007669"/>
    <property type="project" value="UniProtKB-KW"/>
</dbReference>
<dbReference type="RefSeq" id="WP_044213205.1">
    <property type="nucleotide sequence ID" value="NZ_BAMD01000028.1"/>
</dbReference>
<keyword evidence="2" id="KW-0645">Protease</keyword>
<dbReference type="EMBL" id="BAMD01000028">
    <property type="protein sequence ID" value="GAF03655.1"/>
    <property type="molecule type" value="Genomic_DNA"/>
</dbReference>
<dbReference type="InterPro" id="IPR020988">
    <property type="entry name" value="Pept_U32_collagenase"/>
</dbReference>
<evidence type="ECO:0000259" key="1">
    <source>
        <dbReference type="Pfam" id="PF12392"/>
    </source>
</evidence>
<dbReference type="InterPro" id="IPR001539">
    <property type="entry name" value="Peptidase_U32"/>
</dbReference>
<dbReference type="GO" id="GO:0008233">
    <property type="term" value="F:peptidase activity"/>
    <property type="evidence" value="ECO:0007669"/>
    <property type="project" value="UniProtKB-KW"/>
</dbReference>
<keyword evidence="2" id="KW-0378">Hydrolase</keyword>
<dbReference type="PANTHER" id="PTHR30217:SF10">
    <property type="entry name" value="23S RRNA 5-HYDROXYCYTIDINE C2501 SYNTHASE"/>
    <property type="match status" value="1"/>
</dbReference>
<dbReference type="eggNOG" id="COG0826">
    <property type="taxonomic scope" value="Bacteria"/>
</dbReference>
<keyword evidence="3" id="KW-1185">Reference proteome</keyword>
<dbReference type="STRING" id="869213.GCA_000517085_00906"/>
<organism evidence="2 3">
    <name type="scientific">Saccharicrinis fermentans DSM 9555 = JCM 21142</name>
    <dbReference type="NCBI Taxonomy" id="869213"/>
    <lineage>
        <taxon>Bacteria</taxon>
        <taxon>Pseudomonadati</taxon>
        <taxon>Bacteroidota</taxon>
        <taxon>Bacteroidia</taxon>
        <taxon>Marinilabiliales</taxon>
        <taxon>Marinilabiliaceae</taxon>
        <taxon>Saccharicrinis</taxon>
    </lineage>
</organism>
<dbReference type="Pfam" id="PF01136">
    <property type="entry name" value="Peptidase_U32"/>
    <property type="match status" value="2"/>
</dbReference>
<dbReference type="OrthoDB" id="9807498at2"/>
<accession>W7XYG8</accession>
<dbReference type="Pfam" id="PF12392">
    <property type="entry name" value="DUF3656"/>
    <property type="match status" value="1"/>
</dbReference>
<protein>
    <submittedName>
        <fullName evidence="2">Putative protease YhbU</fullName>
    </submittedName>
</protein>
<reference evidence="2 3" key="1">
    <citation type="journal article" date="2014" name="Genome Announc.">
        <title>Draft Genome Sequence of Cytophaga fermentans JCM 21142T, a Facultative Anaerobe Isolated from Marine Mud.</title>
        <authorList>
            <person name="Starns D."/>
            <person name="Oshima K."/>
            <person name="Suda W."/>
            <person name="Iino T."/>
            <person name="Yuki M."/>
            <person name="Inoue J."/>
            <person name="Kitamura K."/>
            <person name="Iida T."/>
            <person name="Darby A."/>
            <person name="Hattori M."/>
            <person name="Ohkuma M."/>
        </authorList>
    </citation>
    <scope>NUCLEOTIDE SEQUENCE [LARGE SCALE GENOMIC DNA]</scope>
    <source>
        <strain evidence="2 3">JCM 21142</strain>
    </source>
</reference>
<evidence type="ECO:0000313" key="2">
    <source>
        <dbReference type="EMBL" id="GAF03655.1"/>
    </source>
</evidence>
<feature type="domain" description="Peptidase U32 collagenase" evidence="1">
    <location>
        <begin position="334"/>
        <end position="436"/>
    </location>
</feature>
<dbReference type="AlphaFoldDB" id="W7XYG8"/>
<proteinExistence type="predicted"/>
<comment type="caution">
    <text evidence="2">The sequence shown here is derived from an EMBL/GenBank/DDBJ whole genome shotgun (WGS) entry which is preliminary data.</text>
</comment>
<sequence length="743" mass="85226">MREIELLAPGGDVDSIKAAIIAGADAIYCGLDKFNARNRAANINFDELNGVIRLAHSHQCQIFLTLNILILENEIPALVQLLNKLSHTNIDGIIVQDLGLLYILSSYFKTLRIHASTQMTTHNAGQLQFLAHMDVERANLCRELNLAEIKYLSTQAKKHNMQSEVFIHGSQCVSFSGICYMSSVMSGHSGNRGRCSQPCRDRYASTQTARQYPLNLKDNAGYHQIGALYNAGVDSLKIEGRMKKYDYIYTVVKTYKKQIENWQKHQELLHEKEMLYKVFNRDLSNGYLTNKISKEMFIDNPRDYSILRLKDQTAFNSTLTRQQNELYDEKENIKQLVKNKIQAYSIEKQPVRLQISGESGLPLRISVQTTDHSFEIHSTILLHHQGNEPLNEHMLLKRLKAINNSLYYISEINLDKLKGRLYLPFKELTSLKDQILYLLGVTKKNTTSVQLAPIDSINQITAPSLSVIISSQQDVSLISETDSPLYFKLPSMLRHQLQAYIDIFKEKSNLIPWFPTVLMEDEYTTAIEFIRKVQPKVMVTDNSGIAFFAYRNGIKWIAGPAMNIVNSYSLQCVKEKFNASGAFISNELSRVQIKGIHKPTDFKLYYSIYHPNLLMTSRQCFTQQTIGCPKKFVDSYCIDQCEKYSTITHSTGDTFFIEKTKGNYHRIYSHQHYLNTEIVDDKHQKFDSFFIDLSKVKTDTKIKCSNIELIQHFTQILKGDSEAKKLCHHDIHPTTNKQFKKGI</sequence>
<gene>
    <name evidence="2" type="ORF">JCM21142_52334</name>
</gene>
<dbReference type="PANTHER" id="PTHR30217">
    <property type="entry name" value="PEPTIDASE U32 FAMILY"/>
    <property type="match status" value="1"/>
</dbReference>
<evidence type="ECO:0000313" key="3">
    <source>
        <dbReference type="Proteomes" id="UP000019402"/>
    </source>
</evidence>